<comment type="catalytic activity">
    <reaction evidence="1">
        <text>ATP + protein L-histidine = ADP + protein N-phospho-L-histidine.</text>
        <dbReference type="EC" id="2.7.13.3"/>
    </reaction>
</comment>
<dbReference type="PANTHER" id="PTHR24421:SF10">
    <property type="entry name" value="NITRATE_NITRITE SENSOR PROTEIN NARQ"/>
    <property type="match status" value="1"/>
</dbReference>
<dbReference type="Gene3D" id="3.30.565.10">
    <property type="entry name" value="Histidine kinase-like ATPase, C-terminal domain"/>
    <property type="match status" value="1"/>
</dbReference>
<name>A0ABU8WGW1_9BURK</name>
<feature type="transmembrane region" description="Helical" evidence="6">
    <location>
        <begin position="365"/>
        <end position="385"/>
    </location>
</feature>
<keyword evidence="5" id="KW-0902">Two-component regulatory system</keyword>
<feature type="transmembrane region" description="Helical" evidence="6">
    <location>
        <begin position="301"/>
        <end position="322"/>
    </location>
</feature>
<dbReference type="PANTHER" id="PTHR24421">
    <property type="entry name" value="NITRATE/NITRITE SENSOR PROTEIN NARX-RELATED"/>
    <property type="match status" value="1"/>
</dbReference>
<organism evidence="8 9">
    <name type="scientific">Variovorax rhizosphaerae</name>
    <dbReference type="NCBI Taxonomy" id="1836200"/>
    <lineage>
        <taxon>Bacteria</taxon>
        <taxon>Pseudomonadati</taxon>
        <taxon>Pseudomonadota</taxon>
        <taxon>Betaproteobacteria</taxon>
        <taxon>Burkholderiales</taxon>
        <taxon>Comamonadaceae</taxon>
        <taxon>Variovorax</taxon>
    </lineage>
</organism>
<sequence>MRGWHAAVIGLLLCWACVFPAAAAGADVLELRQGSVITTVHGQTTTAPLELPYNWDHEQRAQPGMARFELPFTLPQRPDGPWAVYMQRVGNTFELRVNGESLRVHGDLSQGNGADYAKSPRSLMIPAQLLRAGSNVLEVRLRADTGRRAGLSPILIGPAADVLAVFNAAYASRFTGSVLLVGFSVVVGAIALALWLTQSDYAVAGGRRREAVYFWAALAEFCWALRVADAAIVTPPIGWVAWGTLMTACYSGWAVAAMLFCHHVAGWDRHPRMHWMWRAMAFMFLGSIACCWFSLSQADPRWLTGWLALELVGVFGYIGVFAAATVRRPDTARVLVAAAAVLTVLVALRDWAVIRLSDTYGETTWVRYTSVFFGIALLAIVLQRFHAASKQARELLGTLAARVADRERELASTYAKLEAASREQARTHERERILRDMHDGVGSHISAAIHQLQSGQARPTELLRTLRDSLDQLKLSMDAIHMPPGDVGALLAALRYRLEPRLAASSVGLEWAVDEIEPVARLDGPAMRQLQFLLFEVISNVLQHAGASVLRIEAAMHEGVLRLRAVDNGRGFDASQPPRALRQRAQAIGAQLALESQPGRTVVQLVFV</sequence>
<evidence type="ECO:0000256" key="4">
    <source>
        <dbReference type="ARBA" id="ARBA00022777"/>
    </source>
</evidence>
<keyword evidence="3" id="KW-0808">Transferase</keyword>
<feature type="transmembrane region" description="Helical" evidence="6">
    <location>
        <begin position="174"/>
        <end position="196"/>
    </location>
</feature>
<comment type="caution">
    <text evidence="8">The sequence shown here is derived from an EMBL/GenBank/DDBJ whole genome shotgun (WGS) entry which is preliminary data.</text>
</comment>
<evidence type="ECO:0000256" key="3">
    <source>
        <dbReference type="ARBA" id="ARBA00022679"/>
    </source>
</evidence>
<feature type="transmembrane region" description="Helical" evidence="6">
    <location>
        <begin position="239"/>
        <end position="263"/>
    </location>
</feature>
<proteinExistence type="predicted"/>
<dbReference type="RefSeq" id="WP_340341895.1">
    <property type="nucleotide sequence ID" value="NZ_JBBKZT010000003.1"/>
</dbReference>
<feature type="signal peptide" evidence="7">
    <location>
        <begin position="1"/>
        <end position="23"/>
    </location>
</feature>
<dbReference type="InterPro" id="IPR036890">
    <property type="entry name" value="HATPase_C_sf"/>
</dbReference>
<evidence type="ECO:0000313" key="8">
    <source>
        <dbReference type="EMBL" id="MEJ8846753.1"/>
    </source>
</evidence>
<dbReference type="EC" id="2.7.13.3" evidence="2"/>
<evidence type="ECO:0000256" key="5">
    <source>
        <dbReference type="ARBA" id="ARBA00023012"/>
    </source>
</evidence>
<dbReference type="EMBL" id="JBBKZT010000003">
    <property type="protein sequence ID" value="MEJ8846753.1"/>
    <property type="molecule type" value="Genomic_DNA"/>
</dbReference>
<feature type="transmembrane region" description="Helical" evidence="6">
    <location>
        <begin position="275"/>
        <end position="295"/>
    </location>
</feature>
<keyword evidence="9" id="KW-1185">Reference proteome</keyword>
<keyword evidence="6" id="KW-0812">Transmembrane</keyword>
<feature type="chain" id="PRO_5046827692" description="histidine kinase" evidence="7">
    <location>
        <begin position="24"/>
        <end position="608"/>
    </location>
</feature>
<protein>
    <recommendedName>
        <fullName evidence="2">histidine kinase</fullName>
        <ecNumber evidence="2">2.7.13.3</ecNumber>
    </recommendedName>
</protein>
<dbReference type="Gene3D" id="1.20.5.1930">
    <property type="match status" value="1"/>
</dbReference>
<evidence type="ECO:0000256" key="1">
    <source>
        <dbReference type="ARBA" id="ARBA00000085"/>
    </source>
</evidence>
<keyword evidence="6" id="KW-0472">Membrane</keyword>
<keyword evidence="4 8" id="KW-0418">Kinase</keyword>
<dbReference type="InterPro" id="IPR050482">
    <property type="entry name" value="Sensor_HK_TwoCompSys"/>
</dbReference>
<gene>
    <name evidence="8" type="ORF">WKW82_08835</name>
</gene>
<evidence type="ECO:0000256" key="6">
    <source>
        <dbReference type="SAM" id="Phobius"/>
    </source>
</evidence>
<accession>A0ABU8WGW1</accession>
<evidence type="ECO:0000256" key="7">
    <source>
        <dbReference type="SAM" id="SignalP"/>
    </source>
</evidence>
<keyword evidence="7" id="KW-0732">Signal</keyword>
<feature type="transmembrane region" description="Helical" evidence="6">
    <location>
        <begin position="212"/>
        <end position="233"/>
    </location>
</feature>
<evidence type="ECO:0000313" key="9">
    <source>
        <dbReference type="Proteomes" id="UP001385892"/>
    </source>
</evidence>
<dbReference type="SUPFAM" id="SSF55874">
    <property type="entry name" value="ATPase domain of HSP90 chaperone/DNA topoisomerase II/histidine kinase"/>
    <property type="match status" value="1"/>
</dbReference>
<dbReference type="Proteomes" id="UP001385892">
    <property type="component" value="Unassembled WGS sequence"/>
</dbReference>
<feature type="transmembrane region" description="Helical" evidence="6">
    <location>
        <begin position="334"/>
        <end position="353"/>
    </location>
</feature>
<dbReference type="GO" id="GO:0016301">
    <property type="term" value="F:kinase activity"/>
    <property type="evidence" value="ECO:0007669"/>
    <property type="project" value="UniProtKB-KW"/>
</dbReference>
<reference evidence="8 9" key="1">
    <citation type="submission" date="2024-03" db="EMBL/GenBank/DDBJ databases">
        <title>Novel species of the genus Variovorax.</title>
        <authorList>
            <person name="Liu Q."/>
            <person name="Xin Y.-H."/>
        </authorList>
    </citation>
    <scope>NUCLEOTIDE SEQUENCE [LARGE SCALE GENOMIC DNA]</scope>
    <source>
        <strain evidence="8 9">KACC 18900</strain>
    </source>
</reference>
<keyword evidence="6" id="KW-1133">Transmembrane helix</keyword>
<evidence type="ECO:0000256" key="2">
    <source>
        <dbReference type="ARBA" id="ARBA00012438"/>
    </source>
</evidence>